<gene>
    <name evidence="3" type="ORF">MB27_39850</name>
</gene>
<dbReference type="PROSITE" id="PS50125">
    <property type="entry name" value="GUANYLATE_CYCLASE_2"/>
    <property type="match status" value="1"/>
</dbReference>
<feature type="domain" description="Guanylate cyclase" evidence="2">
    <location>
        <begin position="13"/>
        <end position="126"/>
    </location>
</feature>
<feature type="region of interest" description="Disordered" evidence="1">
    <location>
        <begin position="617"/>
        <end position="658"/>
    </location>
</feature>
<dbReference type="OrthoDB" id="33864at2"/>
<feature type="compositionally biased region" description="Low complexity" evidence="1">
    <location>
        <begin position="617"/>
        <end position="628"/>
    </location>
</feature>
<evidence type="ECO:0000256" key="1">
    <source>
        <dbReference type="SAM" id="MobiDB-lite"/>
    </source>
</evidence>
<dbReference type="Proteomes" id="UP000054537">
    <property type="component" value="Unassembled WGS sequence"/>
</dbReference>
<sequence>MPGRIELPSGLVTFMFTDIEGSTRLARMLGEAYRRVLGAHRAVLRAVFTDFDGVELLTEGDSFFVAFSSADAAVAACVEAQRRLSAYDWPRSDAVPRVRMGLHTGRAIPVGQEYASAEVHRAARVSAAAHGGQVLCSEATALAVTATHAAVAGGRAGAAAAATLATVDLLDLGAYRLRGFDDDERIFQVMAPGLERDFPRPRTAQAPRHNIPAEHSPFVGRRAELTELAELISHHRLVTVVGPGGSGKTRLTHAVSEQLLAAYPGGIWTIDAATASQGLPVALATALGLRPEPGRPMIDTLTEQCAERRMLVLLQTCDAAPALTAALAHRLLSRCRRLDIVATGRAPLALAGETVWRIPPLAPADAFALLRDRAAAALGGRLDDGDPQLARLAARLEGSPLAIQLAAARLRLLPAEQLARRLDDPLGALDNDAAGDGRHASLTNNLAWSYRTLGNRAAGLLRRLAVFAGPVELATVEWCDPEALGALSELADKSLIEVVPGPRYRMSDQVRAYALRQLAATGEEPAVRDLHLTWTLHTLDRVTVDTDDQVRAISLTELCPYVPEWQTALRWAAAAGNVPAGLRLATALEPWWLEHNEARAGRDLLATLYRHLPTAEAAAPPRAAVPDPGTASPATSPCAAGSRSGADFAAPASGPGAGSPSTVFTGVGATGTGLPARAPRNAVPLSAVDLVDACLVQARLTDDRAERDRFLAHAEAEAERSGEPWLLVRVRSARVTRPGDDPAAAEHDCREVIALADRHGVPHAALPAVLTLAELLWRREALTEAADLLGAARHVEAARPEDRGRRTVDWLLGMVALCRGDLVAAHDHLVVALRSRLRHGFRGAAADAVAAIAVRCALGGDPATAAVLFGGAEAAQGARRTESFGAFWSAHQASLRTALGDATFDAAYADGAGLGFDRIVAMALAVEHPDLEDGAARFAQMAR</sequence>
<dbReference type="Pfam" id="PF25872">
    <property type="entry name" value="HTH_77"/>
    <property type="match status" value="1"/>
</dbReference>
<dbReference type="Gene3D" id="3.30.70.1230">
    <property type="entry name" value="Nucleotide cyclase"/>
    <property type="match status" value="1"/>
</dbReference>
<dbReference type="PANTHER" id="PTHR47691">
    <property type="entry name" value="REGULATOR-RELATED"/>
    <property type="match status" value="1"/>
</dbReference>
<dbReference type="STRING" id="1869.MB27_39850"/>
<dbReference type="InterPro" id="IPR027417">
    <property type="entry name" value="P-loop_NTPase"/>
</dbReference>
<dbReference type="GO" id="GO:0004016">
    <property type="term" value="F:adenylate cyclase activity"/>
    <property type="evidence" value="ECO:0007669"/>
    <property type="project" value="UniProtKB-ARBA"/>
</dbReference>
<evidence type="ECO:0000313" key="3">
    <source>
        <dbReference type="EMBL" id="KHD72592.1"/>
    </source>
</evidence>
<organism evidence="3 4">
    <name type="scientific">Actinoplanes utahensis</name>
    <dbReference type="NCBI Taxonomy" id="1869"/>
    <lineage>
        <taxon>Bacteria</taxon>
        <taxon>Bacillati</taxon>
        <taxon>Actinomycetota</taxon>
        <taxon>Actinomycetes</taxon>
        <taxon>Micromonosporales</taxon>
        <taxon>Micromonosporaceae</taxon>
        <taxon>Actinoplanes</taxon>
    </lineage>
</organism>
<dbReference type="AlphaFoldDB" id="A0A0A6WY05"/>
<protein>
    <submittedName>
        <fullName evidence="3">Transcriptional regulator</fullName>
    </submittedName>
</protein>
<dbReference type="SMART" id="SM00044">
    <property type="entry name" value="CYCc"/>
    <property type="match status" value="1"/>
</dbReference>
<dbReference type="CDD" id="cd07302">
    <property type="entry name" value="CHD"/>
    <property type="match status" value="1"/>
</dbReference>
<dbReference type="PANTHER" id="PTHR47691:SF3">
    <property type="entry name" value="HTH-TYPE TRANSCRIPTIONAL REGULATOR RV0890C-RELATED"/>
    <property type="match status" value="1"/>
</dbReference>
<keyword evidence="4" id="KW-1185">Reference proteome</keyword>
<evidence type="ECO:0000259" key="2">
    <source>
        <dbReference type="PROSITE" id="PS50125"/>
    </source>
</evidence>
<dbReference type="EMBL" id="JRTT01000137">
    <property type="protein sequence ID" value="KHD72592.1"/>
    <property type="molecule type" value="Genomic_DNA"/>
</dbReference>
<proteinExistence type="predicted"/>
<dbReference type="Gene3D" id="3.40.50.300">
    <property type="entry name" value="P-loop containing nucleotide triphosphate hydrolases"/>
    <property type="match status" value="1"/>
</dbReference>
<evidence type="ECO:0000313" key="4">
    <source>
        <dbReference type="Proteomes" id="UP000054537"/>
    </source>
</evidence>
<dbReference type="InterPro" id="IPR001054">
    <property type="entry name" value="A/G_cyclase"/>
</dbReference>
<reference evidence="3 4" key="1">
    <citation type="submission" date="2014-10" db="EMBL/GenBank/DDBJ databases">
        <title>Draft genome sequence of Actinoplanes utahensis NRRL 12052.</title>
        <authorList>
            <person name="Velasco-Bucheli B."/>
            <person name="del Cerro C."/>
            <person name="Hormigo D."/>
            <person name="Garcia J.L."/>
            <person name="Acebal C."/>
            <person name="Arroyo M."/>
            <person name="de la Mata I."/>
        </authorList>
    </citation>
    <scope>NUCLEOTIDE SEQUENCE [LARGE SCALE GENOMIC DNA]</scope>
    <source>
        <strain evidence="3 4">NRRL 12052</strain>
    </source>
</reference>
<accession>A0A0A6WY05</accession>
<dbReference type="eggNOG" id="COG3903">
    <property type="taxonomic scope" value="Bacteria"/>
</dbReference>
<feature type="compositionally biased region" description="Low complexity" evidence="1">
    <location>
        <begin position="649"/>
        <end position="658"/>
    </location>
</feature>
<dbReference type="GO" id="GO:0009190">
    <property type="term" value="P:cyclic nucleotide biosynthetic process"/>
    <property type="evidence" value="ECO:0007669"/>
    <property type="project" value="InterPro"/>
</dbReference>
<comment type="caution">
    <text evidence="3">The sequence shown here is derived from an EMBL/GenBank/DDBJ whole genome shotgun (WGS) entry which is preliminary data.</text>
</comment>
<dbReference type="SUPFAM" id="SSF55073">
    <property type="entry name" value="Nucleotide cyclase"/>
    <property type="match status" value="1"/>
</dbReference>
<dbReference type="InterPro" id="IPR058852">
    <property type="entry name" value="HTH_77"/>
</dbReference>
<dbReference type="SUPFAM" id="SSF52540">
    <property type="entry name" value="P-loop containing nucleoside triphosphate hydrolases"/>
    <property type="match status" value="1"/>
</dbReference>
<name>A0A0A6WY05_ACTUT</name>
<dbReference type="GO" id="GO:0035556">
    <property type="term" value="P:intracellular signal transduction"/>
    <property type="evidence" value="ECO:0007669"/>
    <property type="project" value="InterPro"/>
</dbReference>
<dbReference type="Pfam" id="PF00211">
    <property type="entry name" value="Guanylate_cyc"/>
    <property type="match status" value="1"/>
</dbReference>
<dbReference type="RefSeq" id="WP_043533266.1">
    <property type="nucleotide sequence ID" value="NZ_BOMZ01000033.1"/>
</dbReference>
<dbReference type="InterPro" id="IPR029787">
    <property type="entry name" value="Nucleotide_cyclase"/>
</dbReference>